<comment type="subcellular location">
    <subcellularLocation>
        <location evidence="1">Mitochondrion</location>
    </subcellularLocation>
</comment>
<comment type="similarity">
    <text evidence="2">Belongs to the bacterial ribosomal protein bS18 family. Mitochondrion-specific ribosomal protein mS40 subfamily.</text>
</comment>
<evidence type="ECO:0000256" key="3">
    <source>
        <dbReference type="ARBA" id="ARBA00022553"/>
    </source>
</evidence>
<protein>
    <recommendedName>
        <fullName evidence="9">Small ribosomal subunit protein mS40</fullName>
    </recommendedName>
    <alternativeName>
        <fullName evidence="8">28S ribosomal protein S18-2, mitochondrial</fullName>
    </alternativeName>
    <alternativeName>
        <fullName evidence="10">28S ribosomal protein S18b, mitochondrial</fullName>
    </alternativeName>
</protein>
<dbReference type="Gene3D" id="4.10.640.10">
    <property type="entry name" value="Ribosomal protein S18"/>
    <property type="match status" value="1"/>
</dbReference>
<evidence type="ECO:0000256" key="8">
    <source>
        <dbReference type="ARBA" id="ARBA00032055"/>
    </source>
</evidence>
<evidence type="ECO:0000256" key="4">
    <source>
        <dbReference type="ARBA" id="ARBA00022946"/>
    </source>
</evidence>
<dbReference type="GeneID" id="100366353"/>
<dbReference type="Pfam" id="PF01084">
    <property type="entry name" value="Ribosomal_S18"/>
    <property type="match status" value="1"/>
</dbReference>
<keyword evidence="6" id="KW-0496">Mitochondrion</keyword>
<dbReference type="InterPro" id="IPR040054">
    <property type="entry name" value="MRPS18B"/>
</dbReference>
<name>A0ABM0GPD0_SACKO</name>
<reference evidence="12" key="1">
    <citation type="submission" date="2025-08" db="UniProtKB">
        <authorList>
            <consortium name="RefSeq"/>
        </authorList>
    </citation>
    <scope>IDENTIFICATION</scope>
    <source>
        <tissue evidence="12">Testes</tissue>
    </source>
</reference>
<proteinExistence type="inferred from homology"/>
<keyword evidence="7" id="KW-0687">Ribonucleoprotein</keyword>
<evidence type="ECO:0000256" key="7">
    <source>
        <dbReference type="ARBA" id="ARBA00023274"/>
    </source>
</evidence>
<keyword evidence="3" id="KW-0597">Phosphoprotein</keyword>
<dbReference type="InterPro" id="IPR036870">
    <property type="entry name" value="Ribosomal_bS18_sf"/>
</dbReference>
<dbReference type="InterPro" id="IPR001648">
    <property type="entry name" value="Ribosomal_bS18"/>
</dbReference>
<evidence type="ECO:0000256" key="10">
    <source>
        <dbReference type="ARBA" id="ARBA00035515"/>
    </source>
</evidence>
<dbReference type="PANTHER" id="PTHR13329">
    <property type="entry name" value="MITOCHONDRIAL RIBOSOMAL PROTEIN S18B"/>
    <property type="match status" value="1"/>
</dbReference>
<evidence type="ECO:0000256" key="6">
    <source>
        <dbReference type="ARBA" id="ARBA00023128"/>
    </source>
</evidence>
<evidence type="ECO:0000256" key="1">
    <source>
        <dbReference type="ARBA" id="ARBA00004173"/>
    </source>
</evidence>
<evidence type="ECO:0000313" key="12">
    <source>
        <dbReference type="RefSeq" id="XP_002734367.1"/>
    </source>
</evidence>
<keyword evidence="4" id="KW-0809">Transit peptide</keyword>
<keyword evidence="5" id="KW-0689">Ribosomal protein</keyword>
<evidence type="ECO:0000256" key="2">
    <source>
        <dbReference type="ARBA" id="ARBA00006136"/>
    </source>
</evidence>
<dbReference type="PANTHER" id="PTHR13329:SF2">
    <property type="entry name" value="SMALL RIBOSOMAL SUBUNIT PROTEIN MS40"/>
    <property type="match status" value="1"/>
</dbReference>
<evidence type="ECO:0000313" key="11">
    <source>
        <dbReference type="Proteomes" id="UP000694865"/>
    </source>
</evidence>
<dbReference type="Proteomes" id="UP000694865">
    <property type="component" value="Unplaced"/>
</dbReference>
<accession>A0ABM0GPD0</accession>
<evidence type="ECO:0000256" key="5">
    <source>
        <dbReference type="ARBA" id="ARBA00022980"/>
    </source>
</evidence>
<keyword evidence="11" id="KW-1185">Reference proteome</keyword>
<dbReference type="RefSeq" id="XP_002734367.1">
    <property type="nucleotide sequence ID" value="XM_002734321.2"/>
</dbReference>
<dbReference type="SUPFAM" id="SSF46911">
    <property type="entry name" value="Ribosomal protein S18"/>
    <property type="match status" value="1"/>
</dbReference>
<gene>
    <name evidence="12" type="primary">LOC100366353</name>
</gene>
<sequence length="205" mass="23989">MSALMRKCANQVCRTFIVGVHRGNYLANTRPRCLCVTARLLTEEDEKPFMKPVIKNWKYVYSDAELKTGIQYMESEEYTEKYGKKPVWVGYRRNHKGHVPPMKTRKQCIRGDKMCSNACPICRDQNLVLHFKNVKLLQQFICPHSGQIYKDTAVGVCQKQYEKLNNVIEEAKFKGLLPFTVTQVEYDYDQYYGNKEKKSKLRHSS</sequence>
<evidence type="ECO:0000256" key="9">
    <source>
        <dbReference type="ARBA" id="ARBA00035130"/>
    </source>
</evidence>
<organism evidence="11 12">
    <name type="scientific">Saccoglossus kowalevskii</name>
    <name type="common">Acorn worm</name>
    <dbReference type="NCBI Taxonomy" id="10224"/>
    <lineage>
        <taxon>Eukaryota</taxon>
        <taxon>Metazoa</taxon>
        <taxon>Hemichordata</taxon>
        <taxon>Enteropneusta</taxon>
        <taxon>Harrimaniidae</taxon>
        <taxon>Saccoglossus</taxon>
    </lineage>
</organism>